<dbReference type="OMA" id="WSANRIP"/>
<gene>
    <name evidence="12" type="ORF">EUGRSUZ_J02150</name>
</gene>
<feature type="compositionally biased region" description="Low complexity" evidence="9">
    <location>
        <begin position="474"/>
        <end position="486"/>
    </location>
</feature>
<dbReference type="OrthoDB" id="10251412at2759"/>
<evidence type="ECO:0000256" key="9">
    <source>
        <dbReference type="SAM" id="MobiDB-lite"/>
    </source>
</evidence>
<dbReference type="SUPFAM" id="SSF52540">
    <property type="entry name" value="P-loop containing nucleoside triphosphate hydrolases"/>
    <property type="match status" value="1"/>
</dbReference>
<keyword evidence="10" id="KW-1133">Transmembrane helix</keyword>
<comment type="similarity">
    <text evidence="2">Belongs to the AAA ATPase family. BCS1 subfamily.</text>
</comment>
<keyword evidence="5 8" id="KW-0067">ATP-binding</keyword>
<evidence type="ECO:0000256" key="5">
    <source>
        <dbReference type="ARBA" id="ARBA00022840"/>
    </source>
</evidence>
<dbReference type="InterPro" id="IPR003959">
    <property type="entry name" value="ATPase_AAA_core"/>
</dbReference>
<dbReference type="Pfam" id="PF14363">
    <property type="entry name" value="AAA_assoc"/>
    <property type="match status" value="1"/>
</dbReference>
<evidence type="ECO:0000256" key="4">
    <source>
        <dbReference type="ARBA" id="ARBA00022801"/>
    </source>
</evidence>
<organism evidence="12">
    <name type="scientific">Eucalyptus grandis</name>
    <name type="common">Flooded gum</name>
    <dbReference type="NCBI Taxonomy" id="71139"/>
    <lineage>
        <taxon>Eukaryota</taxon>
        <taxon>Viridiplantae</taxon>
        <taxon>Streptophyta</taxon>
        <taxon>Embryophyta</taxon>
        <taxon>Tracheophyta</taxon>
        <taxon>Spermatophyta</taxon>
        <taxon>Magnoliopsida</taxon>
        <taxon>eudicotyledons</taxon>
        <taxon>Gunneridae</taxon>
        <taxon>Pentapetalae</taxon>
        <taxon>rosids</taxon>
        <taxon>malvids</taxon>
        <taxon>Myrtales</taxon>
        <taxon>Myrtaceae</taxon>
        <taxon>Myrtoideae</taxon>
        <taxon>Eucalypteae</taxon>
        <taxon>Eucalyptus</taxon>
    </lineage>
</organism>
<keyword evidence="6" id="KW-0460">Magnesium</keyword>
<evidence type="ECO:0000256" key="2">
    <source>
        <dbReference type="ARBA" id="ARBA00007448"/>
    </source>
</evidence>
<dbReference type="Gramene" id="KCW52816">
    <property type="protein sequence ID" value="KCW52816"/>
    <property type="gene ID" value="EUGRSUZ_J02150"/>
</dbReference>
<proteinExistence type="inferred from homology"/>
<dbReference type="CDD" id="cd19510">
    <property type="entry name" value="RecA-like_BCS1"/>
    <property type="match status" value="1"/>
</dbReference>
<dbReference type="eggNOG" id="KOG0743">
    <property type="taxonomic scope" value="Eukaryota"/>
</dbReference>
<dbReference type="GO" id="GO:0005524">
    <property type="term" value="F:ATP binding"/>
    <property type="evidence" value="ECO:0007669"/>
    <property type="project" value="UniProtKB-KW"/>
</dbReference>
<dbReference type="Pfam" id="PF00004">
    <property type="entry name" value="AAA"/>
    <property type="match status" value="1"/>
</dbReference>
<comment type="catalytic activity">
    <reaction evidence="7">
        <text>ATP + H2O = ADP + phosphate + H(+)</text>
        <dbReference type="Rhea" id="RHEA:13065"/>
        <dbReference type="ChEBI" id="CHEBI:15377"/>
        <dbReference type="ChEBI" id="CHEBI:15378"/>
        <dbReference type="ChEBI" id="CHEBI:30616"/>
        <dbReference type="ChEBI" id="CHEBI:43474"/>
        <dbReference type="ChEBI" id="CHEBI:456216"/>
    </reaction>
</comment>
<keyword evidence="10" id="KW-0812">Transmembrane</keyword>
<comment type="cofactor">
    <cofactor evidence="1">
        <name>Mg(2+)</name>
        <dbReference type="ChEBI" id="CHEBI:18420"/>
    </cofactor>
</comment>
<evidence type="ECO:0000313" key="12">
    <source>
        <dbReference type="EMBL" id="KCW52816.1"/>
    </source>
</evidence>
<evidence type="ECO:0000256" key="8">
    <source>
        <dbReference type="RuleBase" id="RU003651"/>
    </source>
</evidence>
<evidence type="ECO:0000256" key="7">
    <source>
        <dbReference type="ARBA" id="ARBA00049360"/>
    </source>
</evidence>
<keyword evidence="3 8" id="KW-0547">Nucleotide-binding</keyword>
<feature type="compositionally biased region" description="Basic and acidic residues" evidence="9">
    <location>
        <begin position="326"/>
        <end position="338"/>
    </location>
</feature>
<dbReference type="InterPro" id="IPR058017">
    <property type="entry name" value="At3g28540-like_C"/>
</dbReference>
<dbReference type="InterPro" id="IPR003960">
    <property type="entry name" value="ATPase_AAA_CS"/>
</dbReference>
<dbReference type="GO" id="GO:0016887">
    <property type="term" value="F:ATP hydrolysis activity"/>
    <property type="evidence" value="ECO:0007669"/>
    <property type="project" value="InterPro"/>
</dbReference>
<feature type="transmembrane region" description="Helical" evidence="10">
    <location>
        <begin position="6"/>
        <end position="24"/>
    </location>
</feature>
<evidence type="ECO:0000256" key="3">
    <source>
        <dbReference type="ARBA" id="ARBA00022741"/>
    </source>
</evidence>
<sequence length="518" mass="58878">MTAFEMWSRLGSVMAGLMFVWAMFKDYFPPQLRSHVEAYARKAVDQVHPYVQIKFAEFAGERLERCETFTAIQNYLSGSASAKAKRLKAESVKDSKSLVLSMDENEEVVDEFEGVKLWWSSKPVLSQKPTFSLFSSAEDRRFYTLTFHWSHRELITGSYIEHVLEKGKAVAADNRQRKLFTNNPSSNWGHYKGTKWSHVLFKHPSTFDTLAMEPSKKKEIVNDLLRFQRAKEYYERIGKAWKRGYLLYGPPGTGKSTMIAAMANFLNYDVYDLELTTVKDNTELRKLLIDTSEKSIIVIEDIDCSLDLTGQRKTKKQEKEDDEEKADPVKKMMKGEEESKESKVTLSGLLNFIDGLWSACGGERIIVFTTNFVEKLDPALIRRGRMDKHIKMSYCCFESFKVLARNYLGVESHPLFARVRLLLKETEMTPADVADNLMPKLDDEDEDACLEGLVEALEKAKEDARKKSEEEAKAAAAEAEATAARAMAEEEAQQASSVEKQENGGRGCAKEVKENGVL</sequence>
<dbReference type="InterPro" id="IPR003593">
    <property type="entry name" value="AAA+_ATPase"/>
</dbReference>
<feature type="compositionally biased region" description="Basic and acidic residues" evidence="9">
    <location>
        <begin position="460"/>
        <end position="473"/>
    </location>
</feature>
<dbReference type="AlphaFoldDB" id="A0A059AGL8"/>
<dbReference type="InParanoid" id="A0A059AGL8"/>
<reference evidence="12" key="1">
    <citation type="submission" date="2013-07" db="EMBL/GenBank/DDBJ databases">
        <title>The genome of Eucalyptus grandis.</title>
        <authorList>
            <person name="Schmutz J."/>
            <person name="Hayes R."/>
            <person name="Myburg A."/>
            <person name="Tuskan G."/>
            <person name="Grattapaglia D."/>
            <person name="Rokhsar D.S."/>
        </authorList>
    </citation>
    <scope>NUCLEOTIDE SEQUENCE</scope>
    <source>
        <tissue evidence="12">Leaf extractions</tissue>
    </source>
</reference>
<dbReference type="InterPro" id="IPR025753">
    <property type="entry name" value="AAA_N_dom"/>
</dbReference>
<feature type="compositionally biased region" description="Basic and acidic residues" evidence="9">
    <location>
        <begin position="499"/>
        <end position="518"/>
    </location>
</feature>
<dbReference type="PANTHER" id="PTHR23070">
    <property type="entry name" value="BCS1 AAA-TYPE ATPASE"/>
    <property type="match status" value="1"/>
</dbReference>
<evidence type="ECO:0000256" key="6">
    <source>
        <dbReference type="ARBA" id="ARBA00022842"/>
    </source>
</evidence>
<evidence type="ECO:0000259" key="11">
    <source>
        <dbReference type="SMART" id="SM00382"/>
    </source>
</evidence>
<protein>
    <recommendedName>
        <fullName evidence="11">AAA+ ATPase domain-containing protein</fullName>
    </recommendedName>
</protein>
<dbReference type="Pfam" id="PF25568">
    <property type="entry name" value="AAA_lid_At3g28540"/>
    <property type="match status" value="1"/>
</dbReference>
<dbReference type="GO" id="GO:0006950">
    <property type="term" value="P:response to stress"/>
    <property type="evidence" value="ECO:0007669"/>
    <property type="project" value="UniProtKB-ARBA"/>
</dbReference>
<dbReference type="EMBL" id="KK198762">
    <property type="protein sequence ID" value="KCW52816.1"/>
    <property type="molecule type" value="Genomic_DNA"/>
</dbReference>
<evidence type="ECO:0000256" key="1">
    <source>
        <dbReference type="ARBA" id="ARBA00001946"/>
    </source>
</evidence>
<dbReference type="KEGG" id="egr:104422566"/>
<name>A0A059AGL8_EUCGR</name>
<feature type="region of interest" description="Disordered" evidence="9">
    <location>
        <begin position="313"/>
        <end position="338"/>
    </location>
</feature>
<dbReference type="Gene3D" id="6.10.280.40">
    <property type="match status" value="1"/>
</dbReference>
<feature type="region of interest" description="Disordered" evidence="9">
    <location>
        <begin position="460"/>
        <end position="518"/>
    </location>
</feature>
<keyword evidence="10" id="KW-0472">Membrane</keyword>
<dbReference type="SMART" id="SM00382">
    <property type="entry name" value="AAA"/>
    <property type="match status" value="1"/>
</dbReference>
<feature type="domain" description="AAA+ ATPase" evidence="11">
    <location>
        <begin position="241"/>
        <end position="396"/>
    </location>
</feature>
<dbReference type="FunCoup" id="A0A059AGL8">
    <property type="interactions" value="1319"/>
</dbReference>
<accession>A0A059AGL8</accession>
<dbReference type="Gene3D" id="3.40.50.300">
    <property type="entry name" value="P-loop containing nucleotide triphosphate hydrolases"/>
    <property type="match status" value="1"/>
</dbReference>
<keyword evidence="4" id="KW-0378">Hydrolase</keyword>
<dbReference type="InterPro" id="IPR027417">
    <property type="entry name" value="P-loop_NTPase"/>
</dbReference>
<dbReference type="FunFam" id="3.40.50.300:FF:001122">
    <property type="entry name" value="AAA-ATPase ASD, mitochondrial"/>
    <property type="match status" value="1"/>
</dbReference>
<dbReference type="InterPro" id="IPR050747">
    <property type="entry name" value="Mitochondrial_chaperone_BCS1"/>
</dbReference>
<dbReference type="PROSITE" id="PS00674">
    <property type="entry name" value="AAA"/>
    <property type="match status" value="1"/>
</dbReference>
<evidence type="ECO:0000256" key="10">
    <source>
        <dbReference type="SAM" id="Phobius"/>
    </source>
</evidence>